<dbReference type="GO" id="GO:0043001">
    <property type="term" value="P:Golgi to plasma membrane protein transport"/>
    <property type="evidence" value="ECO:0007669"/>
    <property type="project" value="TreeGrafter"/>
</dbReference>
<dbReference type="AlphaFoldDB" id="A0A9P7BEF8"/>
<keyword evidence="3" id="KW-1185">Reference proteome</keyword>
<sequence length="291" mass="34653">MGEELKIFPNGGINNIKIGWTLYEVIQKLAENNDDDDSGIEFKFNDNLNFIIVYLREKNINLIFESFSQRLILIEIKLNYTNININKFKYKNEIINKFNFKLIYNRYFGPTCEGYYENENGFYFLSYCGISFKFNNIFESKISNEILNTMNKDLNCSSIFIYQSTSDETNNSDNETNNNNFLWMNYSKNLSNTLKIKPSIEYLNSLNKLIPSINEINNKNQIKIEYSIYNYEIKDNIEFKFFNHPLNIKFFKIKFGITTMQEIIKIFGFPQDTILKRKSRLNDIQMKKFKL</sequence>
<organism evidence="2 3">
    <name type="scientific">Pichia californica</name>
    <dbReference type="NCBI Taxonomy" id="460514"/>
    <lineage>
        <taxon>Eukaryota</taxon>
        <taxon>Fungi</taxon>
        <taxon>Dikarya</taxon>
        <taxon>Ascomycota</taxon>
        <taxon>Saccharomycotina</taxon>
        <taxon>Pichiomycetes</taxon>
        <taxon>Pichiales</taxon>
        <taxon>Pichiaceae</taxon>
        <taxon>Pichia</taxon>
    </lineage>
</organism>
<dbReference type="Pfam" id="PF03676">
    <property type="entry name" value="PHAF1"/>
    <property type="match status" value="1"/>
</dbReference>
<dbReference type="EMBL" id="PUHW01000600">
    <property type="protein sequence ID" value="KAG0686328.1"/>
    <property type="molecule type" value="Genomic_DNA"/>
</dbReference>
<comment type="caution">
    <text evidence="2">The sequence shown here is derived from an EMBL/GenBank/DDBJ whole genome shotgun (WGS) entry which is preliminary data.</text>
</comment>
<protein>
    <submittedName>
        <fullName evidence="2">Uncharacterized protein</fullName>
    </submittedName>
</protein>
<gene>
    <name evidence="2" type="ORF">C6P40_004470</name>
</gene>
<dbReference type="InterPro" id="IPR005373">
    <property type="entry name" value="PHAF1"/>
</dbReference>
<accession>A0A9P7BEF8</accession>
<dbReference type="PANTHER" id="PTHR13465">
    <property type="entry name" value="UPF0183 PROTEIN"/>
    <property type="match status" value="1"/>
</dbReference>
<evidence type="ECO:0000313" key="3">
    <source>
        <dbReference type="Proteomes" id="UP000697127"/>
    </source>
</evidence>
<evidence type="ECO:0000256" key="1">
    <source>
        <dbReference type="ARBA" id="ARBA00024339"/>
    </source>
</evidence>
<evidence type="ECO:0000313" key="2">
    <source>
        <dbReference type="EMBL" id="KAG0686328.1"/>
    </source>
</evidence>
<dbReference type="OrthoDB" id="411211at2759"/>
<dbReference type="InterPro" id="IPR039156">
    <property type="entry name" value="PHAF1/BROMI"/>
</dbReference>
<dbReference type="GO" id="GO:0005802">
    <property type="term" value="C:trans-Golgi network"/>
    <property type="evidence" value="ECO:0007669"/>
    <property type="project" value="TreeGrafter"/>
</dbReference>
<dbReference type="Proteomes" id="UP000697127">
    <property type="component" value="Unassembled WGS sequence"/>
</dbReference>
<comment type="similarity">
    <text evidence="1">Belongs to the PHAF1 family.</text>
</comment>
<proteinExistence type="inferred from homology"/>
<feature type="non-terminal residue" evidence="2">
    <location>
        <position position="291"/>
    </location>
</feature>
<reference evidence="2" key="1">
    <citation type="submission" date="2020-11" db="EMBL/GenBank/DDBJ databases">
        <title>Kefir isolates.</title>
        <authorList>
            <person name="Marcisauskas S."/>
            <person name="Kim Y."/>
            <person name="Blasche S."/>
        </authorList>
    </citation>
    <scope>NUCLEOTIDE SEQUENCE</scope>
    <source>
        <strain evidence="2">Olga-1</strain>
    </source>
</reference>
<name>A0A9P7BEF8_9ASCO</name>
<dbReference type="PANTHER" id="PTHR13465:SF2">
    <property type="entry name" value="PHAGOSOME ASSEMBLY FACTOR 1"/>
    <property type="match status" value="1"/>
</dbReference>